<dbReference type="InterPro" id="IPR052894">
    <property type="entry name" value="AsmA-related"/>
</dbReference>
<comment type="caution">
    <text evidence="2">The sequence shown here is derived from an EMBL/GenBank/DDBJ whole genome shotgun (WGS) entry which is preliminary data.</text>
</comment>
<dbReference type="RefSeq" id="WP_182168971.1">
    <property type="nucleotide sequence ID" value="NZ_JACFXU010000013.1"/>
</dbReference>
<dbReference type="InterPro" id="IPR007844">
    <property type="entry name" value="AsmA"/>
</dbReference>
<dbReference type="Proteomes" id="UP000539350">
    <property type="component" value="Unassembled WGS sequence"/>
</dbReference>
<dbReference type="EMBL" id="JACFXU010000013">
    <property type="protein sequence ID" value="MBA6412152.1"/>
    <property type="molecule type" value="Genomic_DNA"/>
</dbReference>
<organism evidence="2 3">
    <name type="scientific">Sediminihaliea albiluteola</name>
    <dbReference type="NCBI Taxonomy" id="2758564"/>
    <lineage>
        <taxon>Bacteria</taxon>
        <taxon>Pseudomonadati</taxon>
        <taxon>Pseudomonadota</taxon>
        <taxon>Gammaproteobacteria</taxon>
        <taxon>Cellvibrionales</taxon>
        <taxon>Halieaceae</taxon>
        <taxon>Sediminihaliea</taxon>
    </lineage>
</organism>
<dbReference type="GO" id="GO:0005886">
    <property type="term" value="C:plasma membrane"/>
    <property type="evidence" value="ECO:0007669"/>
    <property type="project" value="TreeGrafter"/>
</dbReference>
<name>A0A7W2TUD4_9GAMM</name>
<proteinExistence type="predicted"/>
<reference evidence="2 3" key="1">
    <citation type="submission" date="2020-07" db="EMBL/GenBank/DDBJ databases">
        <title>Halieaceae bacterium, F7430, whole genome shotgun sequencing project.</title>
        <authorList>
            <person name="Jiang S."/>
            <person name="Liu Z.W."/>
            <person name="Du Z.J."/>
        </authorList>
    </citation>
    <scope>NUCLEOTIDE SEQUENCE [LARGE SCALE GENOMIC DNA]</scope>
    <source>
        <strain evidence="2 3">F7430</strain>
    </source>
</reference>
<evidence type="ECO:0000313" key="3">
    <source>
        <dbReference type="Proteomes" id="UP000539350"/>
    </source>
</evidence>
<dbReference type="Pfam" id="PF05170">
    <property type="entry name" value="AsmA"/>
    <property type="match status" value="1"/>
</dbReference>
<dbReference type="PANTHER" id="PTHR30441">
    <property type="entry name" value="DUF748 DOMAIN-CONTAINING PROTEIN"/>
    <property type="match status" value="1"/>
</dbReference>
<dbReference type="PANTHER" id="PTHR30441:SF8">
    <property type="entry name" value="DUF748 DOMAIN-CONTAINING PROTEIN"/>
    <property type="match status" value="1"/>
</dbReference>
<dbReference type="GO" id="GO:0090313">
    <property type="term" value="P:regulation of protein targeting to membrane"/>
    <property type="evidence" value="ECO:0007669"/>
    <property type="project" value="TreeGrafter"/>
</dbReference>
<dbReference type="AlphaFoldDB" id="A0A7W2TUD4"/>
<evidence type="ECO:0000259" key="1">
    <source>
        <dbReference type="Pfam" id="PF05170"/>
    </source>
</evidence>
<evidence type="ECO:0000313" key="2">
    <source>
        <dbReference type="EMBL" id="MBA6412152.1"/>
    </source>
</evidence>
<keyword evidence="3" id="KW-1185">Reference proteome</keyword>
<accession>A0A7W2TUD4</accession>
<gene>
    <name evidence="2" type="ORF">H2508_03410</name>
</gene>
<sequence length="1067" mass="115991">MRVLLSVLLLLVLGTALGSYLLLHSPDRLLRTVEWLVDDFTLLHLDLREPVLDIQQGRITAKQIHLYQDGSKGAPLLSILDFNARINLWQMLWQRLQGSALQAGSVIIYIAQQDETEDPSPSNWLRHLKWLPAKLQVGSLHLITHGADTRIFPLKNIDGERIASDKYRLTAAADYEGEPLDLRLYLYAMRSEEGFQGIELRGEFHATESSRLAILEGELKGGIETFSYDFSLSAAIPDIEKLLAGIEDAPAVQGSLQLQGRLQGDSQGYELSDAQFMLYNPPAYSLTATGDFSYQSPEHTMLNLEAEGHLAELGYIVNWIDLDLSSLGTANARLSVSGPLDNIAVSQFELTTLHEAGLELSVSGSLAPGALSGKSNTGGNQVQIKLHGPKLGVLSQWLGELPFEPGPWQLEGLLSGNADALQLEAVQGRLGDPAQSHLTVSGGIELIDLRPPISLASISGLKSQWQVEAPSLDQINQWLKLSLPPEHQLHGQASINGSGDSLQISDADIEIQGSDLQLNLAQLKATVNHREQWLIEGLQAKLNGSMSDSSALSQYLELAVPVMGQVRASANIRQNKQRYSLQDIALSINSQQLQLQASGKINDLLAFSGTSLALQFSHVDTATLVHTYIDNFPYQGPLGSLSGSGQLIQDGKRWNLHDIMLDSHDNDSFMMHAKGHLDDLGGIPNGNVELSAYSEDQQFIKNISGRAIPSFSARLQSKAGTENIVTEVSAVTGGTQWQLHNEIKHKNKAITGLSLALSSPLLWLTDLGIQAADPNKVKEQVPASEKRNPLEALIERLPSYPIDLSLDLGGIRGEQSQIQGLELEIIGSNGQYLLRELNVNYEHALAEFRGIIDLQAQPAAISIGGQALAIDMVRLIRDFDIDSDVEGVLNIRGGLTSRGITGQQWIESLDGSLALALEDAVIEGAAYDVLATDLLAWMFSGAALERSTYVDCTMAQFAVKSGVAKTDNLYVESPRMIAKGEGELDLVRQRLDITLTPRSKNRLVQIPSSVSLRGPMKSPKTSVSPIMTTANASAEALMLIPELALKLFGIKADKQKGKRPCQASLGN</sequence>
<protein>
    <submittedName>
        <fullName evidence="2">AsmA family protein</fullName>
    </submittedName>
</protein>
<feature type="domain" description="AsmA" evidence="1">
    <location>
        <begin position="568"/>
        <end position="967"/>
    </location>
</feature>